<dbReference type="Proteomes" id="UP000241074">
    <property type="component" value="Chromosome"/>
</dbReference>
<dbReference type="KEGG" id="xba:C7S18_08360"/>
<gene>
    <name evidence="1" type="ORF">C7S18_08360</name>
</gene>
<evidence type="ECO:0000313" key="1">
    <source>
        <dbReference type="EMBL" id="AVQ00051.1"/>
    </source>
</evidence>
<name>A0A2P1PYY9_9GAMM</name>
<sequence>MVVHKSPSCGCCGKWVEHLEQAGFPVEVRNDSDLSALKSRLGIPPEMVSCHTAEVDGYVIEGHVPVTDLERLLAERPPARGLVLPGMPLGSPGMEVPNGRKDAFSVELLDKQGNTRTFQQHPSQ</sequence>
<dbReference type="OrthoDB" id="14727at2"/>
<evidence type="ECO:0000313" key="2">
    <source>
        <dbReference type="Proteomes" id="UP000241074"/>
    </source>
</evidence>
<organism evidence="1 2">
    <name type="scientific">Ahniella affigens</name>
    <dbReference type="NCBI Taxonomy" id="2021234"/>
    <lineage>
        <taxon>Bacteria</taxon>
        <taxon>Pseudomonadati</taxon>
        <taxon>Pseudomonadota</taxon>
        <taxon>Gammaproteobacteria</taxon>
        <taxon>Lysobacterales</taxon>
        <taxon>Rhodanobacteraceae</taxon>
        <taxon>Ahniella</taxon>
    </lineage>
</organism>
<reference evidence="1 2" key="1">
    <citation type="submission" date="2018-03" db="EMBL/GenBank/DDBJ databases">
        <title>Ahniella affigens gen. nov., sp. nov., a gammaproteobacterium isolated from sandy soil near a stream.</title>
        <authorList>
            <person name="Ko Y."/>
            <person name="Kim J.-H."/>
        </authorList>
    </citation>
    <scope>NUCLEOTIDE SEQUENCE [LARGE SCALE GENOMIC DNA]</scope>
    <source>
        <strain evidence="1 2">D13</strain>
    </source>
</reference>
<accession>A0A2P1PYY9</accession>
<dbReference type="Pfam" id="PF04214">
    <property type="entry name" value="DUF411"/>
    <property type="match status" value="1"/>
</dbReference>
<protein>
    <submittedName>
        <fullName evidence="1">Copper amine oxidase</fullName>
    </submittedName>
</protein>
<proteinExistence type="predicted"/>
<dbReference type="EMBL" id="CP027860">
    <property type="protein sequence ID" value="AVQ00051.1"/>
    <property type="molecule type" value="Genomic_DNA"/>
</dbReference>
<keyword evidence="2" id="KW-1185">Reference proteome</keyword>
<dbReference type="AlphaFoldDB" id="A0A2P1PYY9"/>
<dbReference type="InterPro" id="IPR007332">
    <property type="entry name" value="DUF411"/>
</dbReference>
<reference evidence="1 2" key="2">
    <citation type="submission" date="2018-03" db="EMBL/GenBank/DDBJ databases">
        <authorList>
            <person name="Keele B.F."/>
        </authorList>
    </citation>
    <scope>NUCLEOTIDE SEQUENCE [LARGE SCALE GENOMIC DNA]</scope>
    <source>
        <strain evidence="1 2">D13</strain>
    </source>
</reference>